<proteinExistence type="predicted"/>
<feature type="transmembrane region" description="Helical" evidence="1">
    <location>
        <begin position="78"/>
        <end position="95"/>
    </location>
</feature>
<feature type="transmembrane region" description="Helical" evidence="1">
    <location>
        <begin position="102"/>
        <end position="120"/>
    </location>
</feature>
<evidence type="ECO:0000313" key="2">
    <source>
        <dbReference type="EMBL" id="SEM32762.1"/>
    </source>
</evidence>
<feature type="transmembrane region" description="Helical" evidence="1">
    <location>
        <begin position="126"/>
        <end position="143"/>
    </location>
</feature>
<reference evidence="2 3" key="1">
    <citation type="submission" date="2016-10" db="EMBL/GenBank/DDBJ databases">
        <authorList>
            <person name="de Groot N.N."/>
        </authorList>
    </citation>
    <scope>NUCLEOTIDE SEQUENCE [LARGE SCALE GENOMIC DNA]</scope>
    <source>
        <strain evidence="2 3">DSM 21039</strain>
    </source>
</reference>
<gene>
    <name evidence="2" type="ORF">SAMN04488505_10466</name>
</gene>
<keyword evidence="1" id="KW-0812">Transmembrane</keyword>
<sequence>MDGKPAGITYIYNIFTISPIKFMSMLLFAKILIGLVALEHLYILWLEMFAWTTVGKKTFRSLPAHLFEETKTLAANQGLYNGFLAAGLIWSLFISDVSWSRNVACFFLACVIVAGIYGGLTASRSIFIKQGLPAVIALTVLLLA</sequence>
<dbReference type="EMBL" id="FOBB01000004">
    <property type="protein sequence ID" value="SEM32762.1"/>
    <property type="molecule type" value="Genomic_DNA"/>
</dbReference>
<feature type="transmembrane region" description="Helical" evidence="1">
    <location>
        <begin position="25"/>
        <end position="45"/>
    </location>
</feature>
<organism evidence="2 3">
    <name type="scientific">Chitinophaga rupis</name>
    <dbReference type="NCBI Taxonomy" id="573321"/>
    <lineage>
        <taxon>Bacteria</taxon>
        <taxon>Pseudomonadati</taxon>
        <taxon>Bacteroidota</taxon>
        <taxon>Chitinophagia</taxon>
        <taxon>Chitinophagales</taxon>
        <taxon>Chitinophagaceae</taxon>
        <taxon>Chitinophaga</taxon>
    </lineage>
</organism>
<dbReference type="STRING" id="573321.SAMN04488505_10466"/>
<dbReference type="Proteomes" id="UP000198984">
    <property type="component" value="Unassembled WGS sequence"/>
</dbReference>
<dbReference type="InterPro" id="IPR009732">
    <property type="entry name" value="DUF1304"/>
</dbReference>
<protein>
    <submittedName>
        <fullName evidence="2">Putative membrane protein</fullName>
    </submittedName>
</protein>
<keyword evidence="3" id="KW-1185">Reference proteome</keyword>
<keyword evidence="1" id="KW-0472">Membrane</keyword>
<evidence type="ECO:0000313" key="3">
    <source>
        <dbReference type="Proteomes" id="UP000198984"/>
    </source>
</evidence>
<name>A0A1H7XFU4_9BACT</name>
<keyword evidence="1" id="KW-1133">Transmembrane helix</keyword>
<dbReference type="PANTHER" id="PTHR38446">
    <property type="entry name" value="BLL0914 PROTEIN"/>
    <property type="match status" value="1"/>
</dbReference>
<evidence type="ECO:0000256" key="1">
    <source>
        <dbReference type="SAM" id="Phobius"/>
    </source>
</evidence>
<accession>A0A1H7XFU4</accession>
<dbReference type="AlphaFoldDB" id="A0A1H7XFU4"/>
<dbReference type="PANTHER" id="PTHR38446:SF1">
    <property type="entry name" value="BLL0914 PROTEIN"/>
    <property type="match status" value="1"/>
</dbReference>
<dbReference type="Pfam" id="PF06993">
    <property type="entry name" value="DUF1304"/>
    <property type="match status" value="1"/>
</dbReference>